<dbReference type="Gene3D" id="3.40.50.720">
    <property type="entry name" value="NAD(P)-binding Rossmann-like Domain"/>
    <property type="match status" value="1"/>
</dbReference>
<dbReference type="PROSITE" id="PS00061">
    <property type="entry name" value="ADH_SHORT"/>
    <property type="match status" value="1"/>
</dbReference>
<evidence type="ECO:0000313" key="6">
    <source>
        <dbReference type="Proteomes" id="UP000537204"/>
    </source>
</evidence>
<organism evidence="5 6">
    <name type="scientific">Pedobacter cryoconitis</name>
    <dbReference type="NCBI Taxonomy" id="188932"/>
    <lineage>
        <taxon>Bacteria</taxon>
        <taxon>Pseudomonadati</taxon>
        <taxon>Bacteroidota</taxon>
        <taxon>Sphingobacteriia</taxon>
        <taxon>Sphingobacteriales</taxon>
        <taxon>Sphingobacteriaceae</taxon>
        <taxon>Pedobacter</taxon>
    </lineage>
</organism>
<dbReference type="GO" id="GO:0016491">
    <property type="term" value="F:oxidoreductase activity"/>
    <property type="evidence" value="ECO:0007669"/>
    <property type="project" value="UniProtKB-KW"/>
</dbReference>
<evidence type="ECO:0000256" key="2">
    <source>
        <dbReference type="ARBA" id="ARBA00022857"/>
    </source>
</evidence>
<sequence length="240" mass="25972">MKTVLITGANKGIGLETARQLLEQGYFVYLGSRNKKNGLEVAEQLKAAGLSHVEAIELDVTAINSILKAKLLLEGKIPALDILINNAGIPGIQPQNLSTVDIADIRQIFETNYFGVIQTTQQFLPLLRKSEAPSIVNVSSEVGSLTMNTAPQRRANWDNYQVYGSSKTALNAFTIMLAHDLRDTSFRVNSVTPGYTATDLNGFQGTKTVAQGAKAIVELVTQPLPGTTGKFFMDGGEISW</sequence>
<dbReference type="InterPro" id="IPR002347">
    <property type="entry name" value="SDR_fam"/>
</dbReference>
<dbReference type="SUPFAM" id="SSF51735">
    <property type="entry name" value="NAD(P)-binding Rossmann-fold domains"/>
    <property type="match status" value="1"/>
</dbReference>
<accession>A0A7W8ZQE4</accession>
<dbReference type="PRINTS" id="PR00081">
    <property type="entry name" value="GDHRDH"/>
</dbReference>
<gene>
    <name evidence="5" type="ORF">HDE68_004213</name>
</gene>
<dbReference type="InterPro" id="IPR036291">
    <property type="entry name" value="NAD(P)-bd_dom_sf"/>
</dbReference>
<keyword evidence="3" id="KW-0560">Oxidoreductase</keyword>
<evidence type="ECO:0000256" key="4">
    <source>
        <dbReference type="RuleBase" id="RU000363"/>
    </source>
</evidence>
<dbReference type="PANTHER" id="PTHR43490">
    <property type="entry name" value="(+)-NEOMENTHOL DEHYDROGENASE"/>
    <property type="match status" value="1"/>
</dbReference>
<evidence type="ECO:0000313" key="5">
    <source>
        <dbReference type="EMBL" id="MBB5638284.1"/>
    </source>
</evidence>
<dbReference type="Proteomes" id="UP000537204">
    <property type="component" value="Unassembled WGS sequence"/>
</dbReference>
<proteinExistence type="inferred from homology"/>
<dbReference type="Pfam" id="PF00106">
    <property type="entry name" value="adh_short"/>
    <property type="match status" value="1"/>
</dbReference>
<dbReference type="AlphaFoldDB" id="A0A7W8ZQE4"/>
<dbReference type="PANTHER" id="PTHR43490:SF99">
    <property type="entry name" value="SHORT-CHAIN DEHYDROGENASE_REDUCTASE"/>
    <property type="match status" value="1"/>
</dbReference>
<dbReference type="InterPro" id="IPR020904">
    <property type="entry name" value="Sc_DH/Rdtase_CS"/>
</dbReference>
<evidence type="ECO:0000256" key="1">
    <source>
        <dbReference type="ARBA" id="ARBA00006484"/>
    </source>
</evidence>
<comment type="similarity">
    <text evidence="1 4">Belongs to the short-chain dehydrogenases/reductases (SDR) family.</text>
</comment>
<dbReference type="RefSeq" id="WP_183884127.1">
    <property type="nucleotide sequence ID" value="NZ_JACHCE010000008.1"/>
</dbReference>
<reference evidence="5 6" key="1">
    <citation type="submission" date="2020-08" db="EMBL/GenBank/DDBJ databases">
        <title>Genomic Encyclopedia of Type Strains, Phase IV (KMG-V): Genome sequencing to study the core and pangenomes of soil and plant-associated prokaryotes.</title>
        <authorList>
            <person name="Whitman W."/>
        </authorList>
    </citation>
    <scope>NUCLEOTIDE SEQUENCE [LARGE SCALE GENOMIC DNA]</scope>
    <source>
        <strain evidence="5 6">S3M1</strain>
    </source>
</reference>
<keyword evidence="2" id="KW-0521">NADP</keyword>
<evidence type="ECO:0000256" key="3">
    <source>
        <dbReference type="ARBA" id="ARBA00023002"/>
    </source>
</evidence>
<name>A0A7W8ZQE4_9SPHI</name>
<comment type="caution">
    <text evidence="5">The sequence shown here is derived from an EMBL/GenBank/DDBJ whole genome shotgun (WGS) entry which is preliminary data.</text>
</comment>
<protein>
    <submittedName>
        <fullName evidence="5">NAD(P)-dependent dehydrogenase (Short-subunit alcohol dehydrogenase family)</fullName>
    </submittedName>
</protein>
<dbReference type="EMBL" id="JACHCE010000008">
    <property type="protein sequence ID" value="MBB5638284.1"/>
    <property type="molecule type" value="Genomic_DNA"/>
</dbReference>
<dbReference type="PRINTS" id="PR00080">
    <property type="entry name" value="SDRFAMILY"/>
</dbReference>